<evidence type="ECO:0000256" key="1">
    <source>
        <dbReference type="ARBA" id="ARBA00023450"/>
    </source>
</evidence>
<dbReference type="EMBL" id="JACHDP010000001">
    <property type="protein sequence ID" value="MBB5478851.1"/>
    <property type="molecule type" value="Genomic_DNA"/>
</dbReference>
<organism evidence="3 4">
    <name type="scientific">Micromonospora parathelypteridis</name>
    <dbReference type="NCBI Taxonomy" id="1839617"/>
    <lineage>
        <taxon>Bacteria</taxon>
        <taxon>Bacillati</taxon>
        <taxon>Actinomycetota</taxon>
        <taxon>Actinomycetes</taxon>
        <taxon>Micromonosporales</taxon>
        <taxon>Micromonosporaceae</taxon>
        <taxon>Micromonospora</taxon>
    </lineage>
</organism>
<evidence type="ECO:0000259" key="2">
    <source>
        <dbReference type="SMART" id="SM00507"/>
    </source>
</evidence>
<dbReference type="CDD" id="cd00085">
    <property type="entry name" value="HNHc"/>
    <property type="match status" value="1"/>
</dbReference>
<evidence type="ECO:0000313" key="3">
    <source>
        <dbReference type="EMBL" id="MBB5478851.1"/>
    </source>
</evidence>
<keyword evidence="4" id="KW-1185">Reference proteome</keyword>
<dbReference type="GO" id="GO:0004519">
    <property type="term" value="F:endonuclease activity"/>
    <property type="evidence" value="ECO:0007669"/>
    <property type="project" value="InterPro"/>
</dbReference>
<dbReference type="Gene3D" id="1.10.30.50">
    <property type="match status" value="1"/>
</dbReference>
<sequence length="449" mass="47710">MVEELAQADDAVAACVNAAAWALAEHELIAALDAAHRLEQRLAAVKLALIRELDARGTARAQGASSTPVWLRDRLRLTVPTARRLVDLAAALDTGNPGVRHALASADITLDQARVIADTVDTVQATAGAEAADKAIGVLVHWAGQFDPVLLRKLSTRILDHVAPDIADAAAAAALQAEAARAARDRHLTISEQTGGRLRLSGTLDAEAAGLLRAAIDPLSAPAGSDDTRTPGQRRHDALADVCRLTLRTGELPEHGGDSAQIVVTTSYDGLARQLQNGTLDTGLPFGAGALDTGLHLGAGTLDTGLHLGAGTLDTGLQLTPETVRRLACDATILPAVLAGAGQPLDVGRQRRLITGPLRRALVLRDRGCAFPGCDRPPRWCDAHHIHHWADGGQTSLDNAVLLCGHHHRHLHHSDWTVHLASDGHPEFIPPAWLNPEQVPRRNHYHRRT</sequence>
<gene>
    <name evidence="3" type="ORF">HNR20_003356</name>
</gene>
<dbReference type="InterPro" id="IPR002711">
    <property type="entry name" value="HNH"/>
</dbReference>
<dbReference type="Proteomes" id="UP000586947">
    <property type="component" value="Unassembled WGS sequence"/>
</dbReference>
<accession>A0A840W6Y3</accession>
<dbReference type="SMART" id="SM00507">
    <property type="entry name" value="HNHc"/>
    <property type="match status" value="1"/>
</dbReference>
<comment type="similarity">
    <text evidence="1">Belongs to the Rv1128c/1148c/1588c/1702c/1945/3466 family.</text>
</comment>
<proteinExistence type="inferred from homology"/>
<dbReference type="AlphaFoldDB" id="A0A840W6Y3"/>
<feature type="domain" description="HNH nuclease" evidence="2">
    <location>
        <begin position="357"/>
        <end position="409"/>
    </location>
</feature>
<comment type="caution">
    <text evidence="3">The sequence shown here is derived from an EMBL/GenBank/DDBJ whole genome shotgun (WGS) entry which is preliminary data.</text>
</comment>
<reference evidence="3 4" key="1">
    <citation type="submission" date="2020-08" db="EMBL/GenBank/DDBJ databases">
        <title>Sequencing the genomes of 1000 actinobacteria strains.</title>
        <authorList>
            <person name="Klenk H.-P."/>
        </authorList>
    </citation>
    <scope>NUCLEOTIDE SEQUENCE [LARGE SCALE GENOMIC DNA]</scope>
    <source>
        <strain evidence="3 4">DSM 103125</strain>
    </source>
</reference>
<dbReference type="GO" id="GO:0003676">
    <property type="term" value="F:nucleic acid binding"/>
    <property type="evidence" value="ECO:0007669"/>
    <property type="project" value="InterPro"/>
</dbReference>
<dbReference type="Pfam" id="PF01844">
    <property type="entry name" value="HNH"/>
    <property type="match status" value="1"/>
</dbReference>
<name>A0A840W6Y3_9ACTN</name>
<protein>
    <recommendedName>
        <fullName evidence="2">HNH nuclease domain-containing protein</fullName>
    </recommendedName>
</protein>
<evidence type="ECO:0000313" key="4">
    <source>
        <dbReference type="Proteomes" id="UP000586947"/>
    </source>
</evidence>
<dbReference type="InterPro" id="IPR003870">
    <property type="entry name" value="DUF222"/>
</dbReference>
<dbReference type="GO" id="GO:0008270">
    <property type="term" value="F:zinc ion binding"/>
    <property type="evidence" value="ECO:0007669"/>
    <property type="project" value="InterPro"/>
</dbReference>
<dbReference type="Pfam" id="PF02720">
    <property type="entry name" value="DUF222"/>
    <property type="match status" value="1"/>
</dbReference>
<dbReference type="InterPro" id="IPR003615">
    <property type="entry name" value="HNH_nuc"/>
</dbReference>
<dbReference type="RefSeq" id="WP_184181037.1">
    <property type="nucleotide sequence ID" value="NZ_BMNF01000001.1"/>
</dbReference>